<evidence type="ECO:0000313" key="2">
    <source>
        <dbReference type="Proteomes" id="UP000661691"/>
    </source>
</evidence>
<name>A0A926NEJ2_9BACL</name>
<dbReference type="Proteomes" id="UP000661691">
    <property type="component" value="Unassembled WGS sequence"/>
</dbReference>
<organism evidence="1 2">
    <name type="scientific">Polycladospora coralii</name>
    <dbReference type="NCBI Taxonomy" id="2771432"/>
    <lineage>
        <taxon>Bacteria</taxon>
        <taxon>Bacillati</taxon>
        <taxon>Bacillota</taxon>
        <taxon>Bacilli</taxon>
        <taxon>Bacillales</taxon>
        <taxon>Thermoactinomycetaceae</taxon>
        <taxon>Polycladospora</taxon>
    </lineage>
</organism>
<comment type="caution">
    <text evidence="1">The sequence shown here is derived from an EMBL/GenBank/DDBJ whole genome shotgun (WGS) entry which is preliminary data.</text>
</comment>
<gene>
    <name evidence="1" type="ORF">IC620_06960</name>
</gene>
<accession>A0A926NEJ2</accession>
<dbReference type="EMBL" id="JACXAH010000008">
    <property type="protein sequence ID" value="MBD1372099.1"/>
    <property type="molecule type" value="Genomic_DNA"/>
</dbReference>
<evidence type="ECO:0000313" key="1">
    <source>
        <dbReference type="EMBL" id="MBD1372099.1"/>
    </source>
</evidence>
<dbReference type="AlphaFoldDB" id="A0A926NEJ2"/>
<keyword evidence="2" id="KW-1185">Reference proteome</keyword>
<reference evidence="1" key="1">
    <citation type="submission" date="2020-09" db="EMBL/GenBank/DDBJ databases">
        <title>A novel bacterium of genus Hazenella, isolated from South China Sea.</title>
        <authorList>
            <person name="Huang H."/>
            <person name="Mo K."/>
            <person name="Hu Y."/>
        </authorList>
    </citation>
    <scope>NUCLEOTIDE SEQUENCE</scope>
    <source>
        <strain evidence="1">IB182357</strain>
    </source>
</reference>
<protein>
    <submittedName>
        <fullName evidence="1">Uncharacterized protein</fullName>
    </submittedName>
</protein>
<dbReference type="RefSeq" id="WP_191139526.1">
    <property type="nucleotide sequence ID" value="NZ_JACXAG020000003.1"/>
</dbReference>
<proteinExistence type="predicted"/>
<sequence>MDDLKRLKELAHLNKQVIFDASELSYHDKKSVSINIRKRTPIRNTFSNKYILDKNTLAQIIYEIFYNEKKIPHHVKPIIIVIDPSEINGFHISGFYSFVIQEDKFQHILDIDKLTRNKINIHQENLHINAKVGIGYAIQKPSSAKGTLLLEQIASFEKELQHLIKLHGNLNNSISIPITDQDNSRSAHLFLYPIIAISWIYHQISLNND</sequence>